<dbReference type="Pfam" id="PF08492">
    <property type="entry name" value="SRP72"/>
    <property type="match status" value="1"/>
</dbReference>
<keyword evidence="8" id="KW-0256">Endoplasmic reticulum</keyword>
<dbReference type="AlphaFoldDB" id="A0A7M7JR81"/>
<dbReference type="GO" id="GO:0008312">
    <property type="term" value="F:7S RNA binding"/>
    <property type="evidence" value="ECO:0007669"/>
    <property type="project" value="InterPro"/>
</dbReference>
<dbReference type="OMA" id="NDMKVLA"/>
<dbReference type="EnsemblMetazoa" id="XM_022799262">
    <property type="protein sequence ID" value="XP_022654997"/>
    <property type="gene ID" value="LOC111247827"/>
</dbReference>
<evidence type="ECO:0000313" key="14">
    <source>
        <dbReference type="EnsemblMetazoa" id="XP_022654997"/>
    </source>
</evidence>
<sequence length="674" mass="75074">MASPKCNPLTPLFQELHRHIQNSELEKAQKIANKILTHPNGGYTNQKAIQCKLVCLIQLSKFQEAFDFILRNEENLTIDVSFERAYCLYRLNRTEEALAALGPAAEDDFRAKELRGQILYRLEKYRDSYNLYRDLVKNSGDDYDEERQTNLAACVAALTFEEGVRPDKGDTILNEETYELMYNKATTLTAQGEYQKALMLLKKSEDMCRETLTEEGSNEEEINDEVSIVLAQIGYVNQKMGIPEAASKYYNQVLRNKPSDVAVVAVASNNIISLNREQNIFDSKKKVKACIAERVDAKLTSRQKKSIALNNVLLNYYGHSSSELCWRLMRQLEALSEPDQPGIVLLKAALFVRDRQNAKACQVLSEFGTAHPSQSLATSLACAQIYFSNKQLDKAMQVLESLGDASYTAGILGVLISLCRSLNNDEQAAQIFKRAIAFHKKRNPSSELLQSLIRKSAQYFLRLGKQQEAAALLQEQRKVDPHNAKLLAQLVAAYATFDPAKAREVAKDLPAVDEIVTQVDVASLEATNWVMGTRHVKRVVGSPSARSPPDNQTATGTAAIPGAGDRRKVPAKKKKKTKLPKNYDPNIVPDPERWLPRWERSTFKKRGRRAREAAIGKGSQGAVGNVAELDASNRPTAAVQQSAQPSPGVGPRQQRPKAQQKKKKIGGKKGKGGW</sequence>
<dbReference type="InterPro" id="IPR011990">
    <property type="entry name" value="TPR-like_helical_dom_sf"/>
</dbReference>
<comment type="subcellular location">
    <subcellularLocation>
        <location evidence="2 11">Cytoplasm</location>
    </subcellularLocation>
    <subcellularLocation>
        <location evidence="1">Endoplasmic reticulum</location>
    </subcellularLocation>
</comment>
<dbReference type="Proteomes" id="UP000594260">
    <property type="component" value="Unplaced"/>
</dbReference>
<dbReference type="GO" id="GO:0043022">
    <property type="term" value="F:ribosome binding"/>
    <property type="evidence" value="ECO:0007669"/>
    <property type="project" value="TreeGrafter"/>
</dbReference>
<protein>
    <recommendedName>
        <fullName evidence="4 11">Signal recognition particle subunit SRP72</fullName>
    </recommendedName>
</protein>
<keyword evidence="15" id="KW-1185">Reference proteome</keyword>
<feature type="region of interest" description="Disordered" evidence="12">
    <location>
        <begin position="540"/>
        <end position="674"/>
    </location>
</feature>
<dbReference type="InParanoid" id="A0A7M7JR81"/>
<evidence type="ECO:0000256" key="8">
    <source>
        <dbReference type="ARBA" id="ARBA00022824"/>
    </source>
</evidence>
<dbReference type="InterPro" id="IPR019734">
    <property type="entry name" value="TPR_rpt"/>
</dbReference>
<dbReference type="FunCoup" id="A0A7M7JR81">
    <property type="interactions" value="1087"/>
</dbReference>
<keyword evidence="6" id="KW-0677">Repeat</keyword>
<keyword evidence="5 11" id="KW-0963">Cytoplasm</keyword>
<dbReference type="RefSeq" id="XP_022654997.1">
    <property type="nucleotide sequence ID" value="XM_022799262.1"/>
</dbReference>
<feature type="domain" description="Signal recognition particle SRP72 subunit RNA-binding" evidence="13">
    <location>
        <begin position="567"/>
        <end position="605"/>
    </location>
</feature>
<reference evidence="14" key="1">
    <citation type="submission" date="2021-01" db="UniProtKB">
        <authorList>
            <consortium name="EnsemblMetazoa"/>
        </authorList>
    </citation>
    <scope>IDENTIFICATION</scope>
</reference>
<evidence type="ECO:0000256" key="2">
    <source>
        <dbReference type="ARBA" id="ARBA00004496"/>
    </source>
</evidence>
<keyword evidence="9 11" id="KW-0733">Signal recognition particle</keyword>
<organism evidence="14 15">
    <name type="scientific">Varroa destructor</name>
    <name type="common">Honeybee mite</name>
    <dbReference type="NCBI Taxonomy" id="109461"/>
    <lineage>
        <taxon>Eukaryota</taxon>
        <taxon>Metazoa</taxon>
        <taxon>Ecdysozoa</taxon>
        <taxon>Arthropoda</taxon>
        <taxon>Chelicerata</taxon>
        <taxon>Arachnida</taxon>
        <taxon>Acari</taxon>
        <taxon>Parasitiformes</taxon>
        <taxon>Mesostigmata</taxon>
        <taxon>Gamasina</taxon>
        <taxon>Dermanyssoidea</taxon>
        <taxon>Varroidae</taxon>
        <taxon>Varroa</taxon>
    </lineage>
</organism>
<dbReference type="GO" id="GO:0005786">
    <property type="term" value="C:signal recognition particle, endoplasmic reticulum targeting"/>
    <property type="evidence" value="ECO:0007669"/>
    <property type="project" value="UniProtKB-UniRule"/>
</dbReference>
<comment type="function">
    <text evidence="11">Component of the signal recognition particle (SRP) complex, a ribonucleoprotein complex that mediates the cotranslational targeting of secretory and membrane proteins to the endoplasmic reticulum (ER).</text>
</comment>
<evidence type="ECO:0000256" key="7">
    <source>
        <dbReference type="ARBA" id="ARBA00022803"/>
    </source>
</evidence>
<feature type="compositionally biased region" description="Polar residues" evidence="12">
    <location>
        <begin position="633"/>
        <end position="645"/>
    </location>
</feature>
<keyword evidence="10 11" id="KW-0687">Ribonucleoprotein</keyword>
<feature type="compositionally biased region" description="Basic residues" evidence="12">
    <location>
        <begin position="654"/>
        <end position="674"/>
    </location>
</feature>
<dbReference type="GO" id="GO:0006614">
    <property type="term" value="P:SRP-dependent cotranslational protein targeting to membrane"/>
    <property type="evidence" value="ECO:0007669"/>
    <property type="project" value="UniProtKB-UniRule"/>
</dbReference>
<evidence type="ECO:0000256" key="12">
    <source>
        <dbReference type="SAM" id="MobiDB-lite"/>
    </source>
</evidence>
<evidence type="ECO:0000256" key="1">
    <source>
        <dbReference type="ARBA" id="ARBA00004240"/>
    </source>
</evidence>
<accession>A0A7M7JR81</accession>
<evidence type="ECO:0000256" key="4">
    <source>
        <dbReference type="ARBA" id="ARBA00018350"/>
    </source>
</evidence>
<dbReference type="SUPFAM" id="SSF48452">
    <property type="entry name" value="TPR-like"/>
    <property type="match status" value="2"/>
</dbReference>
<feature type="compositionally biased region" description="Basic and acidic residues" evidence="12">
    <location>
        <begin position="590"/>
        <end position="602"/>
    </location>
</feature>
<proteinExistence type="inferred from homology"/>
<feature type="compositionally biased region" description="Low complexity" evidence="12">
    <location>
        <begin position="553"/>
        <end position="563"/>
    </location>
</feature>
<evidence type="ECO:0000313" key="15">
    <source>
        <dbReference type="Proteomes" id="UP000594260"/>
    </source>
</evidence>
<feature type="compositionally biased region" description="Basic residues" evidence="12">
    <location>
        <begin position="569"/>
        <end position="579"/>
    </location>
</feature>
<evidence type="ECO:0000259" key="13">
    <source>
        <dbReference type="Pfam" id="PF08492"/>
    </source>
</evidence>
<evidence type="ECO:0000256" key="11">
    <source>
        <dbReference type="PIRNR" id="PIRNR038922"/>
    </source>
</evidence>
<dbReference type="InterPro" id="IPR013699">
    <property type="entry name" value="Signal_recog_part_SRP72_RNA-bd"/>
</dbReference>
<evidence type="ECO:0000256" key="3">
    <source>
        <dbReference type="ARBA" id="ARBA00007676"/>
    </source>
</evidence>
<dbReference type="PANTHER" id="PTHR14094:SF9">
    <property type="entry name" value="SIGNAL RECOGNITION PARTICLE SUBUNIT SRP72"/>
    <property type="match status" value="1"/>
</dbReference>
<dbReference type="PIRSF" id="PIRSF038922">
    <property type="entry name" value="SRP72"/>
    <property type="match status" value="1"/>
</dbReference>
<dbReference type="Gene3D" id="1.25.40.10">
    <property type="entry name" value="Tetratricopeptide repeat domain"/>
    <property type="match status" value="3"/>
</dbReference>
<name>A0A7M7JR81_VARDE</name>
<dbReference type="GeneID" id="111247827"/>
<keyword evidence="7" id="KW-0802">TPR repeat</keyword>
<dbReference type="CTD" id="6731"/>
<dbReference type="PANTHER" id="PTHR14094">
    <property type="entry name" value="SIGNAL RECOGNITION PARTICLE 72"/>
    <property type="match status" value="1"/>
</dbReference>
<dbReference type="SMART" id="SM00028">
    <property type="entry name" value="TPR"/>
    <property type="match status" value="4"/>
</dbReference>
<dbReference type="KEGG" id="vde:111247827"/>
<dbReference type="Pfam" id="PF17004">
    <property type="entry name" value="SRP_TPR_like"/>
    <property type="match status" value="1"/>
</dbReference>
<evidence type="ECO:0000256" key="6">
    <source>
        <dbReference type="ARBA" id="ARBA00022737"/>
    </source>
</evidence>
<evidence type="ECO:0000256" key="9">
    <source>
        <dbReference type="ARBA" id="ARBA00023135"/>
    </source>
</evidence>
<dbReference type="FunFam" id="1.25.40.10:FF:000062">
    <property type="entry name" value="Signal recognition particle subunit SRP72"/>
    <property type="match status" value="1"/>
</dbReference>
<dbReference type="GO" id="GO:0005783">
    <property type="term" value="C:endoplasmic reticulum"/>
    <property type="evidence" value="ECO:0007669"/>
    <property type="project" value="UniProtKB-SubCell"/>
</dbReference>
<evidence type="ECO:0000256" key="10">
    <source>
        <dbReference type="ARBA" id="ARBA00023274"/>
    </source>
</evidence>
<evidence type="ECO:0000256" key="5">
    <source>
        <dbReference type="ARBA" id="ARBA00022490"/>
    </source>
</evidence>
<dbReference type="InterPro" id="IPR031545">
    <property type="entry name" value="SRP72_TPR-like"/>
</dbReference>
<comment type="similarity">
    <text evidence="3 11">Belongs to the SRP72 family.</text>
</comment>
<dbReference type="OrthoDB" id="5421607at2759"/>
<dbReference type="InterPro" id="IPR026270">
    <property type="entry name" value="SRP72"/>
</dbReference>